<gene>
    <name evidence="1" type="ORF">DERYTH_LOCUS3859</name>
</gene>
<comment type="caution">
    <text evidence="1">The sequence shown here is derived from an EMBL/GenBank/DDBJ whole genome shotgun (WGS) entry which is preliminary data.</text>
</comment>
<reference evidence="1" key="1">
    <citation type="submission" date="2021-06" db="EMBL/GenBank/DDBJ databases">
        <authorList>
            <person name="Kallberg Y."/>
            <person name="Tangrot J."/>
            <person name="Rosling A."/>
        </authorList>
    </citation>
    <scope>NUCLEOTIDE SEQUENCE</scope>
    <source>
        <strain evidence="1">MA453B</strain>
    </source>
</reference>
<keyword evidence="2" id="KW-1185">Reference proteome</keyword>
<dbReference type="AlphaFoldDB" id="A0A9N9A6F2"/>
<dbReference type="Proteomes" id="UP000789405">
    <property type="component" value="Unassembled WGS sequence"/>
</dbReference>
<protein>
    <submittedName>
        <fullName evidence="1">16390_t:CDS:1</fullName>
    </submittedName>
</protein>
<accession>A0A9N9A6F2</accession>
<proteinExistence type="predicted"/>
<evidence type="ECO:0000313" key="2">
    <source>
        <dbReference type="Proteomes" id="UP000789405"/>
    </source>
</evidence>
<dbReference type="EMBL" id="CAJVPY010001408">
    <property type="protein sequence ID" value="CAG8520788.1"/>
    <property type="molecule type" value="Genomic_DNA"/>
</dbReference>
<name>A0A9N9A6F2_9GLOM</name>
<organism evidence="1 2">
    <name type="scientific">Dentiscutata erythropus</name>
    <dbReference type="NCBI Taxonomy" id="1348616"/>
    <lineage>
        <taxon>Eukaryota</taxon>
        <taxon>Fungi</taxon>
        <taxon>Fungi incertae sedis</taxon>
        <taxon>Mucoromycota</taxon>
        <taxon>Glomeromycotina</taxon>
        <taxon>Glomeromycetes</taxon>
        <taxon>Diversisporales</taxon>
        <taxon>Gigasporaceae</taxon>
        <taxon>Dentiscutata</taxon>
    </lineage>
</organism>
<evidence type="ECO:0000313" key="1">
    <source>
        <dbReference type="EMBL" id="CAG8520788.1"/>
    </source>
</evidence>
<sequence>MKAIEIELYFVSSENEFLCLLGLHQNHIILVYCHDVNDEDNEVTIGQLKTFTSILSQFPPEITVGFYLTSKEMSKNLKNT</sequence>